<dbReference type="InParanoid" id="A0A0N0PDH0"/>
<feature type="domain" description="CRAL-TRIO" evidence="1">
    <location>
        <begin position="93"/>
        <end position="258"/>
    </location>
</feature>
<dbReference type="OrthoDB" id="6722538at2759"/>
<dbReference type="InterPro" id="IPR001251">
    <property type="entry name" value="CRAL-TRIO_dom"/>
</dbReference>
<proteinExistence type="predicted"/>
<dbReference type="Pfam" id="PF00650">
    <property type="entry name" value="CRAL_TRIO"/>
    <property type="match status" value="1"/>
</dbReference>
<dbReference type="CDD" id="cd00170">
    <property type="entry name" value="SEC14"/>
    <property type="match status" value="1"/>
</dbReference>
<dbReference type="AlphaFoldDB" id="A0A0N0PDH0"/>
<accession>A0A0N0PDH0</accession>
<protein>
    <submittedName>
        <fullName evidence="2">Clavesin-2</fullName>
    </submittedName>
</protein>
<reference evidence="2 3" key="1">
    <citation type="journal article" date="2015" name="Nat. Commun.">
        <title>Outbred genome sequencing and CRISPR/Cas9 gene editing in butterflies.</title>
        <authorList>
            <person name="Li X."/>
            <person name="Fan D."/>
            <person name="Zhang W."/>
            <person name="Liu G."/>
            <person name="Zhang L."/>
            <person name="Zhao L."/>
            <person name="Fang X."/>
            <person name="Chen L."/>
            <person name="Dong Y."/>
            <person name="Chen Y."/>
            <person name="Ding Y."/>
            <person name="Zhao R."/>
            <person name="Feng M."/>
            <person name="Zhu Y."/>
            <person name="Feng Y."/>
            <person name="Jiang X."/>
            <person name="Zhu D."/>
            <person name="Xiang H."/>
            <person name="Feng X."/>
            <person name="Li S."/>
            <person name="Wang J."/>
            <person name="Zhang G."/>
            <person name="Kronforst M.R."/>
            <person name="Wang W."/>
        </authorList>
    </citation>
    <scope>NUCLEOTIDE SEQUENCE [LARGE SCALE GENOMIC DNA]</scope>
    <source>
        <strain evidence="2">Ya'a_city_454_Pm</strain>
        <tissue evidence="2">Whole body</tissue>
    </source>
</reference>
<dbReference type="PROSITE" id="PS50191">
    <property type="entry name" value="CRAL_TRIO"/>
    <property type="match status" value="1"/>
</dbReference>
<dbReference type="SUPFAM" id="SSF52087">
    <property type="entry name" value="CRAL/TRIO domain"/>
    <property type="match status" value="1"/>
</dbReference>
<evidence type="ECO:0000313" key="2">
    <source>
        <dbReference type="EMBL" id="KPJ16620.1"/>
    </source>
</evidence>
<keyword evidence="3" id="KW-1185">Reference proteome</keyword>
<dbReference type="GO" id="GO:0016020">
    <property type="term" value="C:membrane"/>
    <property type="evidence" value="ECO:0007669"/>
    <property type="project" value="TreeGrafter"/>
</dbReference>
<name>A0A0N0PDH0_PAPMA</name>
<dbReference type="GO" id="GO:1902936">
    <property type="term" value="F:phosphatidylinositol bisphosphate binding"/>
    <property type="evidence" value="ECO:0007669"/>
    <property type="project" value="TreeGrafter"/>
</dbReference>
<dbReference type="Gene3D" id="3.40.525.10">
    <property type="entry name" value="CRAL-TRIO lipid binding domain"/>
    <property type="match status" value="1"/>
</dbReference>
<dbReference type="KEGG" id="pmac:106709115"/>
<dbReference type="SMART" id="SM00516">
    <property type="entry name" value="SEC14"/>
    <property type="match status" value="1"/>
</dbReference>
<dbReference type="Proteomes" id="UP000053240">
    <property type="component" value="Unassembled WGS sequence"/>
</dbReference>
<dbReference type="SUPFAM" id="SSF46938">
    <property type="entry name" value="CRAL/TRIO N-terminal domain"/>
    <property type="match status" value="1"/>
</dbReference>
<dbReference type="PANTHER" id="PTHR10174">
    <property type="entry name" value="ALPHA-TOCOPHEROL TRANSFER PROTEIN-RELATED"/>
    <property type="match status" value="1"/>
</dbReference>
<gene>
    <name evidence="2" type="ORF">RR48_02809</name>
</gene>
<dbReference type="InterPro" id="IPR036273">
    <property type="entry name" value="CRAL/TRIO_N_dom_sf"/>
</dbReference>
<dbReference type="Gene3D" id="1.20.5.1200">
    <property type="entry name" value="Alpha-tocopherol transfer"/>
    <property type="match status" value="1"/>
</dbReference>
<organism evidence="2 3">
    <name type="scientific">Papilio machaon</name>
    <name type="common">Old World swallowtail butterfly</name>
    <dbReference type="NCBI Taxonomy" id="76193"/>
    <lineage>
        <taxon>Eukaryota</taxon>
        <taxon>Metazoa</taxon>
        <taxon>Ecdysozoa</taxon>
        <taxon>Arthropoda</taxon>
        <taxon>Hexapoda</taxon>
        <taxon>Insecta</taxon>
        <taxon>Pterygota</taxon>
        <taxon>Neoptera</taxon>
        <taxon>Endopterygota</taxon>
        <taxon>Lepidoptera</taxon>
        <taxon>Glossata</taxon>
        <taxon>Ditrysia</taxon>
        <taxon>Papilionoidea</taxon>
        <taxon>Papilionidae</taxon>
        <taxon>Papilioninae</taxon>
        <taxon>Papilio</taxon>
    </lineage>
</organism>
<evidence type="ECO:0000313" key="3">
    <source>
        <dbReference type="Proteomes" id="UP000053240"/>
    </source>
</evidence>
<dbReference type="PRINTS" id="PR00180">
    <property type="entry name" value="CRETINALDHBP"/>
</dbReference>
<dbReference type="PANTHER" id="PTHR10174:SF230">
    <property type="entry name" value="ALPHA-TOCOPHEROL TRANSFER PROTEIN-LIKE"/>
    <property type="match status" value="1"/>
</dbReference>
<dbReference type="EMBL" id="KQ460208">
    <property type="protein sequence ID" value="KPJ16620.1"/>
    <property type="molecule type" value="Genomic_DNA"/>
</dbReference>
<evidence type="ECO:0000259" key="1">
    <source>
        <dbReference type="PROSITE" id="PS50191"/>
    </source>
</evidence>
<dbReference type="InterPro" id="IPR036865">
    <property type="entry name" value="CRAL-TRIO_dom_sf"/>
</dbReference>
<sequence>MAFLEGPSPKQAEIIKQELGEGSGDLERGVRDLRSMCAASPYLPQPEVVDKNILELFIRGCRMDQERARSKFEAFCVARARCRDLYEHRSLSEPPLNDVLQFLDIAPLPKLTDEGLRVTIFRVRANYAESSADIAAAVRAILLVSDARMHDETLISGDVFIWETSNVRASLAARMAAAANSVRRAIHLAHAAYPQRMRRIHVVGAPPLIASSLNFIRSCVNEKIRRRYYLHQKVEDLLEHFPSRVLPAEWGGEEESVEVIAKKWKRRVDELRDYLRDLSELSNLAEKPQFDTDIYGTVGAFRKLDID</sequence>